<reference evidence="3" key="1">
    <citation type="journal article" date="2010" name="PLoS Negl. Trop. Dis.">
        <title>The genome sequence of Trypanosoma brucei gambiense, causative agent of chronic human african trypanosomiasis.</title>
        <authorList>
            <person name="Jackson A.P."/>
            <person name="Sanders M."/>
            <person name="Berry A."/>
            <person name="McQuillan J."/>
            <person name="Aslett M.A."/>
            <person name="Quail M.A."/>
            <person name="Chukualim B."/>
            <person name="Capewell P."/>
            <person name="MacLeod A."/>
            <person name="Melville S.E."/>
            <person name="Gibson W."/>
            <person name="Barry J.D."/>
            <person name="Berriman M."/>
            <person name="Hertz-Fowler C."/>
        </authorList>
    </citation>
    <scope>NUCLEOTIDE SEQUENCE [LARGE SCALE GENOMIC DNA]</scope>
    <source>
        <strain evidence="3">MHOM/CI/86/DAL972</strain>
    </source>
</reference>
<dbReference type="GeneID" id="23864229"/>
<evidence type="ECO:0000313" key="2">
    <source>
        <dbReference type="EMBL" id="CBH15965.1"/>
    </source>
</evidence>
<dbReference type="KEGG" id="tbg:TbgDal_X10580"/>
<dbReference type="AlphaFoldDB" id="D0A3X1"/>
<dbReference type="EMBL" id="FN554973">
    <property type="protein sequence ID" value="CBH15965.1"/>
    <property type="molecule type" value="Genomic_DNA"/>
</dbReference>
<organism evidence="2 3">
    <name type="scientific">Trypanosoma brucei gambiense (strain MHOM/CI/86/DAL972)</name>
    <dbReference type="NCBI Taxonomy" id="679716"/>
    <lineage>
        <taxon>Eukaryota</taxon>
        <taxon>Discoba</taxon>
        <taxon>Euglenozoa</taxon>
        <taxon>Kinetoplastea</taxon>
        <taxon>Metakinetoplastina</taxon>
        <taxon>Trypanosomatida</taxon>
        <taxon>Trypanosomatidae</taxon>
        <taxon>Trypanosoma</taxon>
    </lineage>
</organism>
<sequence>MENRWEGRETQKQKQVTLLTWINRANQPRQLTRKTKKAHEKQEERRIWLGAAKRLPQKMPQSMRCNYDIRTHINTHKHTYTQTLTLTPASNIHAHAPPVTERNEEK</sequence>
<evidence type="ECO:0000256" key="1">
    <source>
        <dbReference type="SAM" id="MobiDB-lite"/>
    </source>
</evidence>
<dbReference type="Proteomes" id="UP000002316">
    <property type="component" value="Chromosome 10"/>
</dbReference>
<protein>
    <submittedName>
        <fullName evidence="2">Uncharacterized protein</fullName>
    </submittedName>
</protein>
<accession>D0A3X1</accession>
<proteinExistence type="predicted"/>
<name>D0A3X1_TRYB9</name>
<dbReference type="RefSeq" id="XP_011778229.1">
    <property type="nucleotide sequence ID" value="XM_011779927.1"/>
</dbReference>
<evidence type="ECO:0000313" key="3">
    <source>
        <dbReference type="Proteomes" id="UP000002316"/>
    </source>
</evidence>
<gene>
    <name evidence="2" type="ORF">TbgDal_X10580</name>
</gene>
<feature type="region of interest" description="Disordered" evidence="1">
    <location>
        <begin position="86"/>
        <end position="106"/>
    </location>
</feature>